<name>A0A1W1HE63_9BACT</name>
<reference evidence="1 2" key="1">
    <citation type="submission" date="2017-03" db="EMBL/GenBank/DDBJ databases">
        <authorList>
            <person name="Afonso C.L."/>
            <person name="Miller P.J."/>
            <person name="Scott M.A."/>
            <person name="Spackman E."/>
            <person name="Goraichik I."/>
            <person name="Dimitrov K.M."/>
            <person name="Suarez D.L."/>
            <person name="Swayne D.E."/>
        </authorList>
    </citation>
    <scope>NUCLEOTIDE SEQUENCE [LARGE SCALE GENOMIC DNA]</scope>
    <source>
        <strain evidence="1">PRJEB14757</strain>
    </source>
</reference>
<gene>
    <name evidence="1" type="ORF">MTBBW1_2410009</name>
</gene>
<protein>
    <submittedName>
        <fullName evidence="1">Uncharacterized protein</fullName>
    </submittedName>
</protein>
<sequence>MEVADVRTNPKKMEAYAANCIWVNGTVIVPEGYPKAKRSITEKGYPVIEVNVSEFRMLDGG</sequence>
<dbReference type="Proteomes" id="UP000191931">
    <property type="component" value="Unassembled WGS sequence"/>
</dbReference>
<evidence type="ECO:0000313" key="2">
    <source>
        <dbReference type="Proteomes" id="UP000191931"/>
    </source>
</evidence>
<keyword evidence="2" id="KW-1185">Reference proteome</keyword>
<accession>A0A1W1HE63</accession>
<dbReference type="Gene3D" id="3.75.10.10">
    <property type="entry name" value="L-arginine/glycine Amidinotransferase, Chain A"/>
    <property type="match status" value="1"/>
</dbReference>
<evidence type="ECO:0000313" key="1">
    <source>
        <dbReference type="EMBL" id="SLM30791.1"/>
    </source>
</evidence>
<dbReference type="EMBL" id="FWEV01000159">
    <property type="protein sequence ID" value="SLM30791.1"/>
    <property type="molecule type" value="Genomic_DNA"/>
</dbReference>
<dbReference type="SUPFAM" id="SSF55909">
    <property type="entry name" value="Pentein"/>
    <property type="match status" value="1"/>
</dbReference>
<dbReference type="STRING" id="1246637.MTBBW1_2410009"/>
<dbReference type="AlphaFoldDB" id="A0A1W1HE63"/>
<proteinExistence type="predicted"/>
<organism evidence="1 2">
    <name type="scientific">Desulfamplus magnetovallimortis</name>
    <dbReference type="NCBI Taxonomy" id="1246637"/>
    <lineage>
        <taxon>Bacteria</taxon>
        <taxon>Pseudomonadati</taxon>
        <taxon>Thermodesulfobacteriota</taxon>
        <taxon>Desulfobacteria</taxon>
        <taxon>Desulfobacterales</taxon>
        <taxon>Desulfobacteraceae</taxon>
        <taxon>Desulfamplus</taxon>
    </lineage>
</organism>